<dbReference type="InterPro" id="IPR005828">
    <property type="entry name" value="MFS_sugar_transport-like"/>
</dbReference>
<evidence type="ECO:0000256" key="9">
    <source>
        <dbReference type="SAM" id="Phobius"/>
    </source>
</evidence>
<dbReference type="GO" id="GO:0005351">
    <property type="term" value="F:carbohydrate:proton symporter activity"/>
    <property type="evidence" value="ECO:0007669"/>
    <property type="project" value="TreeGrafter"/>
</dbReference>
<keyword evidence="5 9" id="KW-1133">Transmembrane helix</keyword>
<dbReference type="InterPro" id="IPR003663">
    <property type="entry name" value="Sugar/inositol_transpt"/>
</dbReference>
<evidence type="ECO:0000256" key="7">
    <source>
        <dbReference type="ARBA" id="ARBA00049119"/>
    </source>
</evidence>
<evidence type="ECO:0000313" key="11">
    <source>
        <dbReference type="EMBL" id="WOO83664.1"/>
    </source>
</evidence>
<dbReference type="EMBL" id="CP086718">
    <property type="protein sequence ID" value="WOO83664.1"/>
    <property type="molecule type" value="Genomic_DNA"/>
</dbReference>
<dbReference type="PROSITE" id="PS51257">
    <property type="entry name" value="PROKAR_LIPOPROTEIN"/>
    <property type="match status" value="1"/>
</dbReference>
<evidence type="ECO:0000256" key="2">
    <source>
        <dbReference type="ARBA" id="ARBA00010992"/>
    </source>
</evidence>
<keyword evidence="3 8" id="KW-0813">Transport</keyword>
<keyword evidence="4 9" id="KW-0812">Transmembrane</keyword>
<gene>
    <name evidence="11" type="primary">ecdD_3</name>
    <name evidence="11" type="ORF">LOC62_05G007184</name>
</gene>
<organism evidence="11 12">
    <name type="scientific">Vanrija pseudolonga</name>
    <dbReference type="NCBI Taxonomy" id="143232"/>
    <lineage>
        <taxon>Eukaryota</taxon>
        <taxon>Fungi</taxon>
        <taxon>Dikarya</taxon>
        <taxon>Basidiomycota</taxon>
        <taxon>Agaricomycotina</taxon>
        <taxon>Tremellomycetes</taxon>
        <taxon>Trichosporonales</taxon>
        <taxon>Trichosporonaceae</taxon>
        <taxon>Vanrija</taxon>
    </lineage>
</organism>
<evidence type="ECO:0000256" key="1">
    <source>
        <dbReference type="ARBA" id="ARBA00004141"/>
    </source>
</evidence>
<dbReference type="InterPro" id="IPR036259">
    <property type="entry name" value="MFS_trans_sf"/>
</dbReference>
<dbReference type="SUPFAM" id="SSF103473">
    <property type="entry name" value="MFS general substrate transporter"/>
    <property type="match status" value="1"/>
</dbReference>
<dbReference type="Gene3D" id="1.20.1250.20">
    <property type="entry name" value="MFS general substrate transporter like domains"/>
    <property type="match status" value="1"/>
</dbReference>
<comment type="catalytic activity">
    <reaction evidence="7">
        <text>myo-inositol(out) + H(+)(out) = myo-inositol(in) + H(+)(in)</text>
        <dbReference type="Rhea" id="RHEA:60364"/>
        <dbReference type="ChEBI" id="CHEBI:15378"/>
        <dbReference type="ChEBI" id="CHEBI:17268"/>
    </reaction>
</comment>
<name>A0AAF0YGX3_9TREE</name>
<evidence type="ECO:0000256" key="3">
    <source>
        <dbReference type="ARBA" id="ARBA00022448"/>
    </source>
</evidence>
<feature type="transmembrane region" description="Helical" evidence="9">
    <location>
        <begin position="12"/>
        <end position="29"/>
    </location>
</feature>
<comment type="similarity">
    <text evidence="2 8">Belongs to the major facilitator superfamily. Sugar transporter (TC 2.A.1.1) family.</text>
</comment>
<feature type="transmembrane region" description="Helical" evidence="9">
    <location>
        <begin position="440"/>
        <end position="459"/>
    </location>
</feature>
<dbReference type="GO" id="GO:0016020">
    <property type="term" value="C:membrane"/>
    <property type="evidence" value="ECO:0007669"/>
    <property type="project" value="UniProtKB-SubCell"/>
</dbReference>
<dbReference type="AlphaFoldDB" id="A0AAF0YGX3"/>
<feature type="transmembrane region" description="Helical" evidence="9">
    <location>
        <begin position="182"/>
        <end position="202"/>
    </location>
</feature>
<dbReference type="Pfam" id="PF00083">
    <property type="entry name" value="Sugar_tr"/>
    <property type="match status" value="1"/>
</dbReference>
<feature type="transmembrane region" description="Helical" evidence="9">
    <location>
        <begin position="310"/>
        <end position="331"/>
    </location>
</feature>
<evidence type="ECO:0000256" key="4">
    <source>
        <dbReference type="ARBA" id="ARBA00022692"/>
    </source>
</evidence>
<evidence type="ECO:0000259" key="10">
    <source>
        <dbReference type="PROSITE" id="PS50850"/>
    </source>
</evidence>
<reference evidence="11" key="1">
    <citation type="submission" date="2023-10" db="EMBL/GenBank/DDBJ databases">
        <authorList>
            <person name="Noh H."/>
        </authorList>
    </citation>
    <scope>NUCLEOTIDE SEQUENCE</scope>
    <source>
        <strain evidence="11">DUCC4014</strain>
    </source>
</reference>
<evidence type="ECO:0000256" key="5">
    <source>
        <dbReference type="ARBA" id="ARBA00022989"/>
    </source>
</evidence>
<keyword evidence="12" id="KW-1185">Reference proteome</keyword>
<evidence type="ECO:0000256" key="8">
    <source>
        <dbReference type="RuleBase" id="RU003346"/>
    </source>
</evidence>
<dbReference type="PANTHER" id="PTHR48022:SF2">
    <property type="entry name" value="PLASTIDIC GLUCOSE TRANSPORTER 4"/>
    <property type="match status" value="1"/>
</dbReference>
<dbReference type="PANTHER" id="PTHR48022">
    <property type="entry name" value="PLASTIDIC GLUCOSE TRANSPORTER 4"/>
    <property type="match status" value="1"/>
</dbReference>
<dbReference type="Proteomes" id="UP000827549">
    <property type="component" value="Chromosome 5"/>
</dbReference>
<dbReference type="GeneID" id="87810358"/>
<dbReference type="NCBIfam" id="TIGR00879">
    <property type="entry name" value="SP"/>
    <property type="match status" value="1"/>
</dbReference>
<feature type="transmembrane region" description="Helical" evidence="9">
    <location>
        <begin position="338"/>
        <end position="358"/>
    </location>
</feature>
<feature type="transmembrane region" description="Helical" evidence="9">
    <location>
        <begin position="406"/>
        <end position="428"/>
    </location>
</feature>
<dbReference type="InterPro" id="IPR020846">
    <property type="entry name" value="MFS_dom"/>
</dbReference>
<dbReference type="InterPro" id="IPR050360">
    <property type="entry name" value="MFS_Sugar_Transporters"/>
</dbReference>
<keyword evidence="6 9" id="KW-0472">Membrane</keyword>
<feature type="domain" description="Major facilitator superfamily (MFS) profile" evidence="10">
    <location>
        <begin position="18"/>
        <end position="463"/>
    </location>
</feature>
<dbReference type="PROSITE" id="PS50850">
    <property type="entry name" value="MFS"/>
    <property type="match status" value="1"/>
</dbReference>
<evidence type="ECO:0000256" key="6">
    <source>
        <dbReference type="ARBA" id="ARBA00023136"/>
    </source>
</evidence>
<feature type="transmembrane region" description="Helical" evidence="9">
    <location>
        <begin position="370"/>
        <end position="394"/>
    </location>
</feature>
<sequence>MPSFRESWSHATPYLAFCVFTFACGDLIFGTDTSTFGSLQALPSWLNTFGTPGPNGTKILTTYQKSIANSVIFVGRIVGTTTFEPVAERFGYKPMLYGVALLQILAVIVQLTSHTWIVFTVGRVFAYLAVGYIENLVPMYSAEIAPPALRGFCAGLLTPVITLSSVWGAGMCQAYAKETRKIGWMVPIGVQMIPAVIILFLTPLTVESPRWLVAHGKSELALKNLRRLRRRVDVDNGLCEAEIAALEKVIEHERSLSSARWRDLFTNPSYRRRAIISPLLFWFYQTTGNSFYNAYGPSFFKEIGLGSKSFTYATVVQLVGAVGSAIAIFLTDRVGRRPLIITGACGLILFDFLIAGLGGSAPRTTTNNNVVVASFILMIFSTKVSWATHCFLVASELGGLRMRKKVMMVGTTMDVFSNWLVSFTSPYIMNKPYGGIGGKIGYIFGGMAVLSFLFAIFVVPELRGRGLEEVDELFEHPHWGWQYKHIQTTGMGAQIARIQGGDVTAAQGGKLGDGEGAEDVKDDVQHIEKV</sequence>
<comment type="subcellular location">
    <subcellularLocation>
        <location evidence="1">Membrane</location>
        <topology evidence="1">Multi-pass membrane protein</topology>
    </subcellularLocation>
</comment>
<feature type="transmembrane region" description="Helical" evidence="9">
    <location>
        <begin position="95"/>
        <end position="112"/>
    </location>
</feature>
<feature type="transmembrane region" description="Helical" evidence="9">
    <location>
        <begin position="148"/>
        <end position="170"/>
    </location>
</feature>
<protein>
    <submittedName>
        <fullName evidence="11">Major facilitator-type transporter ecdD</fullName>
    </submittedName>
</protein>
<accession>A0AAF0YGX3</accession>
<evidence type="ECO:0000313" key="12">
    <source>
        <dbReference type="Proteomes" id="UP000827549"/>
    </source>
</evidence>
<dbReference type="RefSeq" id="XP_062629690.1">
    <property type="nucleotide sequence ID" value="XM_062773706.1"/>
</dbReference>
<proteinExistence type="inferred from homology"/>